<dbReference type="EMBL" id="JAWDGP010002049">
    <property type="protein sequence ID" value="KAK3785902.1"/>
    <property type="molecule type" value="Genomic_DNA"/>
</dbReference>
<evidence type="ECO:0000313" key="1">
    <source>
        <dbReference type="EMBL" id="KAK3785902.1"/>
    </source>
</evidence>
<evidence type="ECO:0000313" key="2">
    <source>
        <dbReference type="Proteomes" id="UP001283361"/>
    </source>
</evidence>
<gene>
    <name evidence="1" type="ORF">RRG08_055936</name>
</gene>
<proteinExistence type="predicted"/>
<dbReference type="AlphaFoldDB" id="A0AAE1AE11"/>
<keyword evidence="2" id="KW-1185">Reference proteome</keyword>
<reference evidence="1" key="1">
    <citation type="journal article" date="2023" name="G3 (Bethesda)">
        <title>A reference genome for the long-term kleptoplast-retaining sea slug Elysia crispata morphotype clarki.</title>
        <authorList>
            <person name="Eastman K.E."/>
            <person name="Pendleton A.L."/>
            <person name="Shaikh M.A."/>
            <person name="Suttiyut T."/>
            <person name="Ogas R."/>
            <person name="Tomko P."/>
            <person name="Gavelis G."/>
            <person name="Widhalm J.R."/>
            <person name="Wisecaver J.H."/>
        </authorList>
    </citation>
    <scope>NUCLEOTIDE SEQUENCE</scope>
    <source>
        <strain evidence="1">ECLA1</strain>
    </source>
</reference>
<protein>
    <submittedName>
        <fullName evidence="1">Uncharacterized protein</fullName>
    </submittedName>
</protein>
<dbReference type="Proteomes" id="UP001283361">
    <property type="component" value="Unassembled WGS sequence"/>
</dbReference>
<comment type="caution">
    <text evidence="1">The sequence shown here is derived from an EMBL/GenBank/DDBJ whole genome shotgun (WGS) entry which is preliminary data.</text>
</comment>
<accession>A0AAE1AE11</accession>
<organism evidence="1 2">
    <name type="scientific">Elysia crispata</name>
    <name type="common">lettuce slug</name>
    <dbReference type="NCBI Taxonomy" id="231223"/>
    <lineage>
        <taxon>Eukaryota</taxon>
        <taxon>Metazoa</taxon>
        <taxon>Spiralia</taxon>
        <taxon>Lophotrochozoa</taxon>
        <taxon>Mollusca</taxon>
        <taxon>Gastropoda</taxon>
        <taxon>Heterobranchia</taxon>
        <taxon>Euthyneura</taxon>
        <taxon>Panpulmonata</taxon>
        <taxon>Sacoglossa</taxon>
        <taxon>Placobranchoidea</taxon>
        <taxon>Plakobranchidae</taxon>
        <taxon>Elysia</taxon>
    </lineage>
</organism>
<name>A0AAE1AE11_9GAST</name>
<sequence>MKVSESKSINTHFTYEGQRIEKNSLGEAYKLKFIFILDCLPNWNARTLVSAALNIRTLERFDSYPVHYGLRIDQSNFGPSFSIRSRAISTSSGGTYWYHTGSIRGGRSDCRLYSVVDKVKPLGCRPRDPMPILQICYNMTYRFL</sequence>